<protein>
    <submittedName>
        <fullName evidence="1">17743_t:CDS:1</fullName>
    </submittedName>
</protein>
<comment type="caution">
    <text evidence="1">The sequence shown here is derived from an EMBL/GenBank/DDBJ whole genome shotgun (WGS) entry which is preliminary data.</text>
</comment>
<evidence type="ECO:0000313" key="2">
    <source>
        <dbReference type="Proteomes" id="UP000789342"/>
    </source>
</evidence>
<proteinExistence type="predicted"/>
<dbReference type="AlphaFoldDB" id="A0A9N9AKN0"/>
<keyword evidence="2" id="KW-1185">Reference proteome</keyword>
<organism evidence="1 2">
    <name type="scientific">Acaulospora morrowiae</name>
    <dbReference type="NCBI Taxonomy" id="94023"/>
    <lineage>
        <taxon>Eukaryota</taxon>
        <taxon>Fungi</taxon>
        <taxon>Fungi incertae sedis</taxon>
        <taxon>Mucoromycota</taxon>
        <taxon>Glomeromycotina</taxon>
        <taxon>Glomeromycetes</taxon>
        <taxon>Diversisporales</taxon>
        <taxon>Acaulosporaceae</taxon>
        <taxon>Acaulospora</taxon>
    </lineage>
</organism>
<evidence type="ECO:0000313" key="1">
    <source>
        <dbReference type="EMBL" id="CAG8532995.1"/>
    </source>
</evidence>
<dbReference type="EMBL" id="CAJVPV010002686">
    <property type="protein sequence ID" value="CAG8532995.1"/>
    <property type="molecule type" value="Genomic_DNA"/>
</dbReference>
<name>A0A9N9AKN0_9GLOM</name>
<reference evidence="1" key="1">
    <citation type="submission" date="2021-06" db="EMBL/GenBank/DDBJ databases">
        <authorList>
            <person name="Kallberg Y."/>
            <person name="Tangrot J."/>
            <person name="Rosling A."/>
        </authorList>
    </citation>
    <scope>NUCLEOTIDE SEQUENCE</scope>
    <source>
        <strain evidence="1">CL551</strain>
    </source>
</reference>
<dbReference type="Proteomes" id="UP000789342">
    <property type="component" value="Unassembled WGS sequence"/>
</dbReference>
<accession>A0A9N9AKN0</accession>
<gene>
    <name evidence="1" type="ORF">AMORRO_LOCUS4763</name>
</gene>
<sequence>MSKWNVKFPMFVEQSRDLTYMGMISQGKKVQEKIKDVLSFVHLRTLVIVRPTHNLLTTTPSHTKKFLVFGTQTKTTQTI</sequence>